<dbReference type="Gene3D" id="1.10.472.10">
    <property type="entry name" value="Cyclin-like"/>
    <property type="match status" value="1"/>
</dbReference>
<dbReference type="InterPro" id="IPR013922">
    <property type="entry name" value="Cyclin_PHO80-like"/>
</dbReference>
<dbReference type="RefSeq" id="XP_029764767.1">
    <property type="nucleotide sequence ID" value="XM_029908263.1"/>
</dbReference>
<sequence>MPSFYPRQLPPTPPEFFPSSCQRMQYPQDSYRTCDSRQDVAYDYSRGYSQSAFQRNPILPPINNYYESSGAPILPPLRMQERLSLEDDYRLRLQEEQRSQAAQQQQQQQQQQQAQQSTQKEDKATGGVSAKLDYDMERMTNFVAESASGMYALHLSPICLADIDICRSIQPSVPIQPSFRKWVSQVLSATRLPSATILLSLHYLTVRLRDYHPTKSNPSSENHIYRLLAVALILGSKFLDDNTFINRSWSDVTGIRVSELNNLEMEWLALISFDLHCDPTDPAGLASWLRAWTDYDAQAVSRSRTARLSPLNTNVQRQSPRASRSPFQPQYKGSFADFTPQSSRPSSTYSGTPYTSADPWNRPEPTNSVEAFYNSQHRYPTLEELDHSNSLAALEQARRSTAYGGCALPLPPALASNYYSPWNQPTWGGSHPPGCNCMACSRQYMSFMGASGYPAQTAVG</sequence>
<dbReference type="SUPFAM" id="SSF47954">
    <property type="entry name" value="Cyclin-like"/>
    <property type="match status" value="1"/>
</dbReference>
<dbReference type="GeneID" id="40750569"/>
<feature type="region of interest" description="Disordered" evidence="1">
    <location>
        <begin position="1"/>
        <end position="22"/>
    </location>
</feature>
<dbReference type="GO" id="GO:0016538">
    <property type="term" value="F:cyclin-dependent protein serine/threonine kinase regulator activity"/>
    <property type="evidence" value="ECO:0007669"/>
    <property type="project" value="TreeGrafter"/>
</dbReference>
<proteinExistence type="predicted"/>
<protein>
    <recommendedName>
        <fullName evidence="4">Cyclin-like protein</fullName>
    </recommendedName>
</protein>
<feature type="compositionally biased region" description="Low complexity" evidence="1">
    <location>
        <begin position="100"/>
        <end position="116"/>
    </location>
</feature>
<dbReference type="HOGENOM" id="CLU_030504_1_0_1"/>
<accession>A0A074XSV7</accession>
<dbReference type="GO" id="GO:0005634">
    <property type="term" value="C:nucleus"/>
    <property type="evidence" value="ECO:0007669"/>
    <property type="project" value="TreeGrafter"/>
</dbReference>
<evidence type="ECO:0000256" key="1">
    <source>
        <dbReference type="SAM" id="MobiDB-lite"/>
    </source>
</evidence>
<name>A0A074XSV7_AURPU</name>
<feature type="compositionally biased region" description="Low complexity" evidence="1">
    <location>
        <begin position="339"/>
        <end position="356"/>
    </location>
</feature>
<dbReference type="AlphaFoldDB" id="A0A074XSV7"/>
<keyword evidence="3" id="KW-1185">Reference proteome</keyword>
<dbReference type="Proteomes" id="UP000030706">
    <property type="component" value="Unassembled WGS sequence"/>
</dbReference>
<evidence type="ECO:0008006" key="4">
    <source>
        <dbReference type="Google" id="ProtNLM"/>
    </source>
</evidence>
<dbReference type="EMBL" id="KL584975">
    <property type="protein sequence ID" value="KEQ88580.1"/>
    <property type="molecule type" value="Genomic_DNA"/>
</dbReference>
<dbReference type="OrthoDB" id="244495at2759"/>
<dbReference type="PANTHER" id="PTHR15615">
    <property type="match status" value="1"/>
</dbReference>
<feature type="region of interest" description="Disordered" evidence="1">
    <location>
        <begin position="307"/>
        <end position="368"/>
    </location>
</feature>
<organism evidence="2 3">
    <name type="scientific">Aureobasidium pullulans EXF-150</name>
    <dbReference type="NCBI Taxonomy" id="1043002"/>
    <lineage>
        <taxon>Eukaryota</taxon>
        <taxon>Fungi</taxon>
        <taxon>Dikarya</taxon>
        <taxon>Ascomycota</taxon>
        <taxon>Pezizomycotina</taxon>
        <taxon>Dothideomycetes</taxon>
        <taxon>Dothideomycetidae</taxon>
        <taxon>Dothideales</taxon>
        <taxon>Saccotheciaceae</taxon>
        <taxon>Aureobasidium</taxon>
    </lineage>
</organism>
<dbReference type="GO" id="GO:0000307">
    <property type="term" value="C:cyclin-dependent protein kinase holoenzyme complex"/>
    <property type="evidence" value="ECO:0007669"/>
    <property type="project" value="TreeGrafter"/>
</dbReference>
<reference evidence="2 3" key="1">
    <citation type="journal article" date="2014" name="BMC Genomics">
        <title>Genome sequencing of four Aureobasidium pullulans varieties: biotechnological potential, stress tolerance, and description of new species.</title>
        <authorList>
            <person name="Gostin Ar C."/>
            <person name="Ohm R.A."/>
            <person name="Kogej T."/>
            <person name="Sonjak S."/>
            <person name="Turk M."/>
            <person name="Zajc J."/>
            <person name="Zalar P."/>
            <person name="Grube M."/>
            <person name="Sun H."/>
            <person name="Han J."/>
            <person name="Sharma A."/>
            <person name="Chiniquy J."/>
            <person name="Ngan C.Y."/>
            <person name="Lipzen A."/>
            <person name="Barry K."/>
            <person name="Grigoriev I.V."/>
            <person name="Gunde-Cimerman N."/>
        </authorList>
    </citation>
    <scope>NUCLEOTIDE SEQUENCE [LARGE SCALE GENOMIC DNA]</scope>
    <source>
        <strain evidence="2 3">EXF-150</strain>
    </source>
</reference>
<dbReference type="CDD" id="cd20557">
    <property type="entry name" value="CYCLIN_ScPCL1-like"/>
    <property type="match status" value="1"/>
</dbReference>
<dbReference type="PANTHER" id="PTHR15615:SF27">
    <property type="entry name" value="PHO85 CYCLIN CLG1"/>
    <property type="match status" value="1"/>
</dbReference>
<evidence type="ECO:0000313" key="2">
    <source>
        <dbReference type="EMBL" id="KEQ88580.1"/>
    </source>
</evidence>
<dbReference type="GO" id="GO:0019901">
    <property type="term" value="F:protein kinase binding"/>
    <property type="evidence" value="ECO:0007669"/>
    <property type="project" value="InterPro"/>
</dbReference>
<evidence type="ECO:0000313" key="3">
    <source>
        <dbReference type="Proteomes" id="UP000030706"/>
    </source>
</evidence>
<feature type="region of interest" description="Disordered" evidence="1">
    <location>
        <begin position="96"/>
        <end position="129"/>
    </location>
</feature>
<dbReference type="Pfam" id="PF08613">
    <property type="entry name" value="Cyclin"/>
    <property type="match status" value="1"/>
</dbReference>
<feature type="compositionally biased region" description="Polar residues" evidence="1">
    <location>
        <begin position="310"/>
        <end position="328"/>
    </location>
</feature>
<dbReference type="InterPro" id="IPR036915">
    <property type="entry name" value="Cyclin-like_sf"/>
</dbReference>
<gene>
    <name evidence="2" type="ORF">M438DRAFT_371470</name>
</gene>